<proteinExistence type="predicted"/>
<evidence type="ECO:0000313" key="2">
    <source>
        <dbReference type="Proteomes" id="UP001501710"/>
    </source>
</evidence>
<dbReference type="Proteomes" id="UP001501710">
    <property type="component" value="Unassembled WGS sequence"/>
</dbReference>
<name>A0ABP8BV13_9ACTN</name>
<sequence length="91" mass="10475">MSNRVKPLYLTGFAGLLRRIADRIDDKGAPHSMSNYTFTFERGEGIRFREDGRGCRLWYLGMDDYERAHAEADKPAPRVDWAALAKGRRRA</sequence>
<organism evidence="1 2">
    <name type="scientific">Actinomadura meridiana</name>
    <dbReference type="NCBI Taxonomy" id="559626"/>
    <lineage>
        <taxon>Bacteria</taxon>
        <taxon>Bacillati</taxon>
        <taxon>Actinomycetota</taxon>
        <taxon>Actinomycetes</taxon>
        <taxon>Streptosporangiales</taxon>
        <taxon>Thermomonosporaceae</taxon>
        <taxon>Actinomadura</taxon>
    </lineage>
</organism>
<dbReference type="RefSeq" id="WP_344890306.1">
    <property type="nucleotide sequence ID" value="NZ_BAABAS010000004.1"/>
</dbReference>
<gene>
    <name evidence="1" type="ORF">GCM10022254_09540</name>
</gene>
<keyword evidence="2" id="KW-1185">Reference proteome</keyword>
<dbReference type="EMBL" id="BAABAS010000004">
    <property type="protein sequence ID" value="GAA4226017.1"/>
    <property type="molecule type" value="Genomic_DNA"/>
</dbReference>
<protein>
    <submittedName>
        <fullName evidence="1">Uncharacterized protein</fullName>
    </submittedName>
</protein>
<accession>A0ABP8BV13</accession>
<comment type="caution">
    <text evidence="1">The sequence shown here is derived from an EMBL/GenBank/DDBJ whole genome shotgun (WGS) entry which is preliminary data.</text>
</comment>
<reference evidence="2" key="1">
    <citation type="journal article" date="2019" name="Int. J. Syst. Evol. Microbiol.">
        <title>The Global Catalogue of Microorganisms (GCM) 10K type strain sequencing project: providing services to taxonomists for standard genome sequencing and annotation.</title>
        <authorList>
            <consortium name="The Broad Institute Genomics Platform"/>
            <consortium name="The Broad Institute Genome Sequencing Center for Infectious Disease"/>
            <person name="Wu L."/>
            <person name="Ma J."/>
        </authorList>
    </citation>
    <scope>NUCLEOTIDE SEQUENCE [LARGE SCALE GENOMIC DNA]</scope>
    <source>
        <strain evidence="2">JCM 17440</strain>
    </source>
</reference>
<evidence type="ECO:0000313" key="1">
    <source>
        <dbReference type="EMBL" id="GAA4226017.1"/>
    </source>
</evidence>